<dbReference type="AlphaFoldDB" id="A0A3P3U0Q0"/>
<dbReference type="InterPro" id="IPR035093">
    <property type="entry name" value="RelE/ParE_toxin_dom_sf"/>
</dbReference>
<dbReference type="OrthoDB" id="2969143at2"/>
<comment type="caution">
    <text evidence="1">The sequence shown here is derived from an EMBL/GenBank/DDBJ whole genome shotgun (WGS) entry which is preliminary data.</text>
</comment>
<gene>
    <name evidence="1" type="ORF">EHV15_12680</name>
</gene>
<protein>
    <recommendedName>
        <fullName evidence="3">Type II toxin-antitoxin system RelE/ParE family toxin</fullName>
    </recommendedName>
</protein>
<accession>A0A3P3U0Q0</accession>
<evidence type="ECO:0000313" key="2">
    <source>
        <dbReference type="Proteomes" id="UP000267017"/>
    </source>
</evidence>
<reference evidence="1 2" key="1">
    <citation type="submission" date="2018-11" db="EMBL/GenBank/DDBJ databases">
        <title>Genome sequencing of Paenibacillus sp. KCOM 3021 (= ChDC PVNT-B20).</title>
        <authorList>
            <person name="Kook J.-K."/>
            <person name="Park S.-N."/>
            <person name="Lim Y.K."/>
        </authorList>
    </citation>
    <scope>NUCLEOTIDE SEQUENCE [LARGE SCALE GENOMIC DNA]</scope>
    <source>
        <strain evidence="1 2">KCOM 3021</strain>
    </source>
</reference>
<name>A0A3P3U0Q0_9BACL</name>
<dbReference type="RefSeq" id="WP_128631524.1">
    <property type="nucleotide sequence ID" value="NZ_RRCN01000001.1"/>
</dbReference>
<organism evidence="1 2">
    <name type="scientific">Paenibacillus oralis</name>
    <dbReference type="NCBI Taxonomy" id="2490856"/>
    <lineage>
        <taxon>Bacteria</taxon>
        <taxon>Bacillati</taxon>
        <taxon>Bacillota</taxon>
        <taxon>Bacilli</taxon>
        <taxon>Bacillales</taxon>
        <taxon>Paenibacillaceae</taxon>
        <taxon>Paenibacillus</taxon>
    </lineage>
</organism>
<dbReference type="EMBL" id="RRCN01000001">
    <property type="protein sequence ID" value="RRJ63690.1"/>
    <property type="molecule type" value="Genomic_DNA"/>
</dbReference>
<dbReference type="Gene3D" id="3.30.2310.20">
    <property type="entry name" value="RelE-like"/>
    <property type="match status" value="1"/>
</dbReference>
<sequence length="99" mass="11639">MDRIYNVYWTHTALDELSGVLAYPPEVKERIYLDSFDRLQYSPMLTAKQIQNGTLQGLWARLGLYQVILVFEVDTAAANVWVYGIKHKRENVYWKRGRS</sequence>
<keyword evidence="2" id="KW-1185">Reference proteome</keyword>
<evidence type="ECO:0008006" key="3">
    <source>
        <dbReference type="Google" id="ProtNLM"/>
    </source>
</evidence>
<dbReference type="Proteomes" id="UP000267017">
    <property type="component" value="Unassembled WGS sequence"/>
</dbReference>
<evidence type="ECO:0000313" key="1">
    <source>
        <dbReference type="EMBL" id="RRJ63690.1"/>
    </source>
</evidence>
<proteinExistence type="predicted"/>